<proteinExistence type="predicted"/>
<reference evidence="1" key="1">
    <citation type="submission" date="2022-08" db="EMBL/GenBank/DDBJ databases">
        <authorList>
            <person name="Gutierrez-Valencia J."/>
        </authorList>
    </citation>
    <scope>NUCLEOTIDE SEQUENCE</scope>
</reference>
<protein>
    <submittedName>
        <fullName evidence="1">Uncharacterized protein</fullName>
    </submittedName>
</protein>
<name>A0AAV0QWT6_9ROSI</name>
<comment type="caution">
    <text evidence="1">The sequence shown here is derived from an EMBL/GenBank/DDBJ whole genome shotgun (WGS) entry which is preliminary data.</text>
</comment>
<organism evidence="1 2">
    <name type="scientific">Linum tenue</name>
    <dbReference type="NCBI Taxonomy" id="586396"/>
    <lineage>
        <taxon>Eukaryota</taxon>
        <taxon>Viridiplantae</taxon>
        <taxon>Streptophyta</taxon>
        <taxon>Embryophyta</taxon>
        <taxon>Tracheophyta</taxon>
        <taxon>Spermatophyta</taxon>
        <taxon>Magnoliopsida</taxon>
        <taxon>eudicotyledons</taxon>
        <taxon>Gunneridae</taxon>
        <taxon>Pentapetalae</taxon>
        <taxon>rosids</taxon>
        <taxon>fabids</taxon>
        <taxon>Malpighiales</taxon>
        <taxon>Linaceae</taxon>
        <taxon>Linum</taxon>
    </lineage>
</organism>
<evidence type="ECO:0000313" key="1">
    <source>
        <dbReference type="EMBL" id="CAI0548637.1"/>
    </source>
</evidence>
<feature type="non-terminal residue" evidence="1">
    <location>
        <position position="1"/>
    </location>
</feature>
<dbReference type="AlphaFoldDB" id="A0AAV0QWT6"/>
<keyword evidence="2" id="KW-1185">Reference proteome</keyword>
<evidence type="ECO:0000313" key="2">
    <source>
        <dbReference type="Proteomes" id="UP001154282"/>
    </source>
</evidence>
<sequence>PNSWRCGANFLAKSKVCLGRCKARRPALRETNTCDSLLLWRRCYSTETEAEEDEDSFSCYTESM</sequence>
<dbReference type="EMBL" id="CAMGYJ010000010">
    <property type="protein sequence ID" value="CAI0548637.1"/>
    <property type="molecule type" value="Genomic_DNA"/>
</dbReference>
<accession>A0AAV0QWT6</accession>
<gene>
    <name evidence="1" type="ORF">LITE_LOCUS44850</name>
</gene>
<dbReference type="Proteomes" id="UP001154282">
    <property type="component" value="Unassembled WGS sequence"/>
</dbReference>